<evidence type="ECO:0000256" key="1">
    <source>
        <dbReference type="SAM" id="MobiDB-lite"/>
    </source>
</evidence>
<keyword evidence="2" id="KW-1133">Transmembrane helix</keyword>
<dbReference type="Proteomes" id="UP000028488">
    <property type="component" value="Plasmid pPDG3"/>
</dbReference>
<feature type="transmembrane region" description="Helical" evidence="2">
    <location>
        <begin position="161"/>
        <end position="182"/>
    </location>
</feature>
<feature type="transmembrane region" description="Helical" evidence="2">
    <location>
        <begin position="128"/>
        <end position="149"/>
    </location>
</feature>
<feature type="transmembrane region" description="Helical" evidence="2">
    <location>
        <begin position="98"/>
        <end position="121"/>
    </location>
</feature>
<evidence type="ECO:0000313" key="4">
    <source>
        <dbReference type="Proteomes" id="UP000028488"/>
    </source>
</evidence>
<protein>
    <submittedName>
        <fullName evidence="3">Membrane protein</fullName>
    </submittedName>
</protein>
<evidence type="ECO:0000313" key="3">
    <source>
        <dbReference type="EMBL" id="AII11213.1"/>
    </source>
</evidence>
<gene>
    <name evidence="3" type="ORF">EP51_45050</name>
</gene>
<accession>A0A076F0M9</accession>
<keyword evidence="2" id="KW-0812">Transmembrane</keyword>
<reference evidence="3 4" key="1">
    <citation type="submission" date="2014-07" db="EMBL/GenBank/DDBJ databases">
        <title>Genome Sequence of Rhodococcus opacus Strain R7, a Biodegrader of Mono- and Polycyclic Aromatic Hydrocarbons.</title>
        <authorList>
            <person name="Di Gennaro P."/>
            <person name="Zampolli J."/>
            <person name="Presti I."/>
            <person name="Cappelletti M."/>
            <person name="D'Ursi P."/>
            <person name="Orro A."/>
            <person name="Mezzelani A."/>
            <person name="Milanesi L."/>
        </authorList>
    </citation>
    <scope>NUCLEOTIDE SEQUENCE [LARGE SCALE GENOMIC DNA]</scope>
    <source>
        <strain evidence="3 4">R7</strain>
        <plasmid evidence="3">pPDG3</plasmid>
    </source>
</reference>
<feature type="region of interest" description="Disordered" evidence="1">
    <location>
        <begin position="202"/>
        <end position="224"/>
    </location>
</feature>
<name>A0A076F0M9_RHOOP</name>
<dbReference type="AlphaFoldDB" id="A0A076F0M9"/>
<dbReference type="RefSeq" id="WP_200887888.1">
    <property type="nucleotide sequence ID" value="NZ_CP008950.1"/>
</dbReference>
<feature type="region of interest" description="Disordered" evidence="1">
    <location>
        <begin position="1"/>
        <end position="38"/>
    </location>
</feature>
<keyword evidence="2" id="KW-0472">Membrane</keyword>
<organism evidence="3 4">
    <name type="scientific">Rhodococcus opacus</name>
    <name type="common">Nocardia opaca</name>
    <dbReference type="NCBI Taxonomy" id="37919"/>
    <lineage>
        <taxon>Bacteria</taxon>
        <taxon>Bacillati</taxon>
        <taxon>Actinomycetota</taxon>
        <taxon>Actinomycetes</taxon>
        <taxon>Mycobacteriales</taxon>
        <taxon>Nocardiaceae</taxon>
        <taxon>Rhodococcus</taxon>
    </lineage>
</organism>
<dbReference type="EMBL" id="CP008950">
    <property type="protein sequence ID" value="AII11213.1"/>
    <property type="molecule type" value="Genomic_DNA"/>
</dbReference>
<geneLocation type="plasmid" evidence="3 4">
    <name>pPDG3</name>
</geneLocation>
<sequence>MNDPGDAETPPSPDHPNRDDAAEAPGRSGFLSSTDPSAAQVTAAEAERKMASEINPGARAMVVAAAVLVLLLSFSLPHSGVANGWDVLVSSDNAGAEAIALPSRIFVTLAVAFGAVMSMLALVTRMWVVAWAALAGCALGSVFGMLAVWSRQTVSPNLDVAGVGPGLLLGWVTVIFLTFHWLKVVWGRTVAQMDAEQERRRLTAEAEQRGDLPPGSGAFRPKLK</sequence>
<feature type="transmembrane region" description="Helical" evidence="2">
    <location>
        <begin position="58"/>
        <end position="78"/>
    </location>
</feature>
<evidence type="ECO:0000256" key="2">
    <source>
        <dbReference type="SAM" id="Phobius"/>
    </source>
</evidence>
<proteinExistence type="predicted"/>
<keyword evidence="3" id="KW-0614">Plasmid</keyword>